<dbReference type="PANTHER" id="PTHR10788">
    <property type="entry name" value="TREHALOSE-6-PHOSPHATE SYNTHASE"/>
    <property type="match status" value="1"/>
</dbReference>
<dbReference type="GO" id="GO:0004805">
    <property type="term" value="F:trehalose-phosphatase activity"/>
    <property type="evidence" value="ECO:0007669"/>
    <property type="project" value="TreeGrafter"/>
</dbReference>
<comment type="similarity">
    <text evidence="1">In the N-terminal section; belongs to the glycosyltransferase 20 family.</text>
</comment>
<dbReference type="Pfam" id="PF02358">
    <property type="entry name" value="Trehalose_PPase"/>
    <property type="match status" value="1"/>
</dbReference>
<dbReference type="InterPro" id="IPR001830">
    <property type="entry name" value="Glyco_trans_20"/>
</dbReference>
<dbReference type="Gene3D" id="3.40.50.1000">
    <property type="entry name" value="HAD superfamily/HAD-like"/>
    <property type="match status" value="1"/>
</dbReference>
<protein>
    <recommendedName>
        <fullName evidence="5">Alpha,alpha-trehalose-phosphate synthase (UDP-forming)</fullName>
    </recommendedName>
</protein>
<dbReference type="AlphaFoldDB" id="A0AAV8UVY1"/>
<dbReference type="PANTHER" id="PTHR10788:SF94">
    <property type="entry name" value="ALPHA,ALPHA-TREHALOSE-PHOSPHATE SYNTHASE [UDP-FORMING] 5"/>
    <property type="match status" value="1"/>
</dbReference>
<dbReference type="NCBIfam" id="TIGR01484">
    <property type="entry name" value="HAD-SF-IIB"/>
    <property type="match status" value="1"/>
</dbReference>
<dbReference type="InterPro" id="IPR003337">
    <property type="entry name" value="Trehalose_PPase"/>
</dbReference>
<comment type="caution">
    <text evidence="3">The sequence shown here is derived from an EMBL/GenBank/DDBJ whole genome shotgun (WGS) entry which is preliminary data.</text>
</comment>
<evidence type="ECO:0008006" key="5">
    <source>
        <dbReference type="Google" id="ProtNLM"/>
    </source>
</evidence>
<dbReference type="SUPFAM" id="SSF56784">
    <property type="entry name" value="HAD-like"/>
    <property type="match status" value="1"/>
</dbReference>
<proteinExistence type="inferred from homology"/>
<comment type="similarity">
    <text evidence="2">In the C-terminal section; belongs to the trehalose phosphatase family.</text>
</comment>
<dbReference type="GO" id="GO:0005992">
    <property type="term" value="P:trehalose biosynthetic process"/>
    <property type="evidence" value="ECO:0007669"/>
    <property type="project" value="InterPro"/>
</dbReference>
<accession>A0AAV8UVY1</accession>
<organism evidence="3 4">
    <name type="scientific">Rhodosorus marinus</name>
    <dbReference type="NCBI Taxonomy" id="101924"/>
    <lineage>
        <taxon>Eukaryota</taxon>
        <taxon>Rhodophyta</taxon>
        <taxon>Stylonematophyceae</taxon>
        <taxon>Stylonematales</taxon>
        <taxon>Stylonemataceae</taxon>
        <taxon>Rhodosorus</taxon>
    </lineage>
</organism>
<dbReference type="FunFam" id="3.40.50.1000:FF:000052">
    <property type="entry name" value="Alpha,alpha-trehalose-phosphate synthase [UDP-forming] 6"/>
    <property type="match status" value="1"/>
</dbReference>
<dbReference type="Pfam" id="PF00982">
    <property type="entry name" value="Glyco_transf_20"/>
    <property type="match status" value="1"/>
</dbReference>
<dbReference type="CDD" id="cd01627">
    <property type="entry name" value="HAD_TPP"/>
    <property type="match status" value="1"/>
</dbReference>
<name>A0AAV8UVY1_9RHOD</name>
<evidence type="ECO:0000256" key="2">
    <source>
        <dbReference type="ARBA" id="ARBA00006330"/>
    </source>
</evidence>
<gene>
    <name evidence="3" type="ORF">NDN08_002713</name>
</gene>
<dbReference type="Gene3D" id="3.40.50.2000">
    <property type="entry name" value="Glycogen Phosphorylase B"/>
    <property type="match status" value="2"/>
</dbReference>
<dbReference type="InterPro" id="IPR036412">
    <property type="entry name" value="HAD-like_sf"/>
</dbReference>
<dbReference type="SUPFAM" id="SSF53756">
    <property type="entry name" value="UDP-Glycosyltransferase/glycogen phosphorylase"/>
    <property type="match status" value="1"/>
</dbReference>
<keyword evidence="4" id="KW-1185">Reference proteome</keyword>
<dbReference type="EMBL" id="JAMWBK010000004">
    <property type="protein sequence ID" value="KAJ8906219.1"/>
    <property type="molecule type" value="Genomic_DNA"/>
</dbReference>
<dbReference type="CDD" id="cd03788">
    <property type="entry name" value="GT20_TPS"/>
    <property type="match status" value="1"/>
</dbReference>
<evidence type="ECO:0000256" key="1">
    <source>
        <dbReference type="ARBA" id="ARBA00005409"/>
    </source>
</evidence>
<dbReference type="NCBIfam" id="TIGR00685">
    <property type="entry name" value="T6PP"/>
    <property type="match status" value="1"/>
</dbReference>
<evidence type="ECO:0000313" key="4">
    <source>
        <dbReference type="Proteomes" id="UP001157974"/>
    </source>
</evidence>
<dbReference type="Proteomes" id="UP001157974">
    <property type="component" value="Unassembled WGS sequence"/>
</dbReference>
<dbReference type="InterPro" id="IPR023214">
    <property type="entry name" value="HAD_sf"/>
</dbReference>
<dbReference type="GO" id="GO:0005829">
    <property type="term" value="C:cytosol"/>
    <property type="evidence" value="ECO:0007669"/>
    <property type="project" value="TreeGrafter"/>
</dbReference>
<dbReference type="InterPro" id="IPR006379">
    <property type="entry name" value="HAD-SF_hydro_IIB"/>
</dbReference>
<dbReference type="Gene3D" id="3.30.70.1020">
    <property type="entry name" value="Trehalose-6-phosphate phosphatase related protein, domain 2"/>
    <property type="match status" value="1"/>
</dbReference>
<evidence type="ECO:0000313" key="3">
    <source>
        <dbReference type="EMBL" id="KAJ8906219.1"/>
    </source>
</evidence>
<reference evidence="3 4" key="1">
    <citation type="journal article" date="2023" name="Nat. Commun.">
        <title>Origin of minicircular mitochondrial genomes in red algae.</title>
        <authorList>
            <person name="Lee Y."/>
            <person name="Cho C.H."/>
            <person name="Lee Y.M."/>
            <person name="Park S.I."/>
            <person name="Yang J.H."/>
            <person name="West J.A."/>
            <person name="Bhattacharya D."/>
            <person name="Yoon H.S."/>
        </authorList>
    </citation>
    <scope>NUCLEOTIDE SEQUENCE [LARGE SCALE GENOMIC DNA]</scope>
    <source>
        <strain evidence="3 4">CCMP1338</strain>
        <tissue evidence="3">Whole cell</tissue>
    </source>
</reference>
<sequence length="842" mass="96793">MSELIMDLSDYGIDEQLSEASGSLIVVMYRLPIIAKRIEGSKEWDFTFDNDALYMTFEGLNESLQEKGKKVTWVGVLNLDEEIAEDEQRLISKQLWESFRCAPVWIPRRTIDLFYKGFCKGVLWPVFHMVNYIPEGGESTYDEALWHVYMIVNRKFKEAIVGRFHEGVDSIWIHDYHLMLLPSMLRRDLDRCRIGFFLHTPWPSSEMYRNLPWRVQLLEGMLGSSILGFHLFDYARHFLSACVRLLDLEQKLTRGALTVEHHGRIITLRVSHIGIHPERFQRNRENEEVNKLCKAMAQQYQVMDKCVFGAIDDLDIIKGITLKLLAFEEFLRAYPGLRSKVKLVQFVVPRPSAVKKGIREEIESHVNRINEKYSTPENKPVEYRAGAVSFNERIALYRLTDVLTLTPIRDGLNLVPYEYILSSGKTQPGRMILSECTGCSRALSLAVRVNPFDKRTVADVMKIFVTACEADKKSEAQTDDKLRQKANISYVTEHSTRDWAESFLRDVEKVYEPSRPVPKIVRRTNIVKCRGLGRMIQPLFEFEGFDHLEIDTIFSAYKESQRRLFLMDYDGTLEATGSNEQVKAWSSPPSERVLMTLSKLSSNPKDVVCILSGRSRSTMEEKFSSLKEVGLAAEHGFYYRLPGSTEWHLQMASADNSWKEPAREIMGAYTERTDGSFLEEKESALVWHYKKADPEFGRSQAKEMHENLDSVLNVFDVEVLSGYGWLQVRLQGVSKKNMVKKFISEQYKDTEQPDFIFCAGDDVTDEDMFSVVSSYKHARIFTCVVGMKPSAARYYLRNNEEVLNLLAKIQGSNRTGFTDTASRSGFRTMLSDIGRTGLTSRP</sequence>